<dbReference type="Gene3D" id="1.10.10.10">
    <property type="entry name" value="Winged helix-like DNA-binding domain superfamily/Winged helix DNA-binding domain"/>
    <property type="match status" value="1"/>
</dbReference>
<dbReference type="InterPro" id="IPR014284">
    <property type="entry name" value="RNA_pol_sigma-70_dom"/>
</dbReference>
<gene>
    <name evidence="8" type="ORF">FYJ29_01815</name>
</gene>
<dbReference type="InterPro" id="IPR013249">
    <property type="entry name" value="RNA_pol_sigma70_r4_t2"/>
</dbReference>
<keyword evidence="2" id="KW-0805">Transcription regulation</keyword>
<dbReference type="SUPFAM" id="SSF88659">
    <property type="entry name" value="Sigma3 and sigma4 domains of RNA polymerase sigma factors"/>
    <property type="match status" value="1"/>
</dbReference>
<dbReference type="Gene3D" id="1.10.1740.10">
    <property type="match status" value="1"/>
</dbReference>
<dbReference type="InterPro" id="IPR013325">
    <property type="entry name" value="RNA_pol_sigma_r2"/>
</dbReference>
<name>A0A6L5XCP1_9BACT</name>
<comment type="caution">
    <text evidence="8">The sequence shown here is derived from an EMBL/GenBank/DDBJ whole genome shotgun (WGS) entry which is preliminary data.</text>
</comment>
<keyword evidence="4" id="KW-0238">DNA-binding</keyword>
<dbReference type="InterPro" id="IPR036388">
    <property type="entry name" value="WH-like_DNA-bd_sf"/>
</dbReference>
<feature type="domain" description="RNA polymerase sigma factor 70 region 4 type 2" evidence="7">
    <location>
        <begin position="119"/>
        <end position="163"/>
    </location>
</feature>
<comment type="similarity">
    <text evidence="1">Belongs to the sigma-70 factor family. ECF subfamily.</text>
</comment>
<evidence type="ECO:0000256" key="4">
    <source>
        <dbReference type="ARBA" id="ARBA00023125"/>
    </source>
</evidence>
<dbReference type="GO" id="GO:0006352">
    <property type="term" value="P:DNA-templated transcription initiation"/>
    <property type="evidence" value="ECO:0007669"/>
    <property type="project" value="InterPro"/>
</dbReference>
<dbReference type="InterPro" id="IPR039425">
    <property type="entry name" value="RNA_pol_sigma-70-like"/>
</dbReference>
<keyword evidence="3" id="KW-0731">Sigma factor</keyword>
<dbReference type="PANTHER" id="PTHR43133:SF8">
    <property type="entry name" value="RNA POLYMERASE SIGMA FACTOR HI_1459-RELATED"/>
    <property type="match status" value="1"/>
</dbReference>
<dbReference type="Pfam" id="PF08281">
    <property type="entry name" value="Sigma70_r4_2"/>
    <property type="match status" value="1"/>
</dbReference>
<evidence type="ECO:0000259" key="6">
    <source>
        <dbReference type="Pfam" id="PF04542"/>
    </source>
</evidence>
<keyword evidence="5" id="KW-0804">Transcription</keyword>
<dbReference type="InterPro" id="IPR013324">
    <property type="entry name" value="RNA_pol_sigma_r3/r4-like"/>
</dbReference>
<keyword evidence="9" id="KW-1185">Reference proteome</keyword>
<feature type="domain" description="RNA polymerase sigma-70 region 2" evidence="6">
    <location>
        <begin position="17"/>
        <end position="82"/>
    </location>
</feature>
<proteinExistence type="inferred from homology"/>
<evidence type="ECO:0000256" key="3">
    <source>
        <dbReference type="ARBA" id="ARBA00023082"/>
    </source>
</evidence>
<dbReference type="AlphaFoldDB" id="A0A6L5XCP1"/>
<evidence type="ECO:0000256" key="1">
    <source>
        <dbReference type="ARBA" id="ARBA00010641"/>
    </source>
</evidence>
<evidence type="ECO:0000259" key="7">
    <source>
        <dbReference type="Pfam" id="PF08281"/>
    </source>
</evidence>
<evidence type="ECO:0000313" key="8">
    <source>
        <dbReference type="EMBL" id="MSS16514.1"/>
    </source>
</evidence>
<dbReference type="GO" id="GO:0003677">
    <property type="term" value="F:DNA binding"/>
    <property type="evidence" value="ECO:0007669"/>
    <property type="project" value="UniProtKB-KW"/>
</dbReference>
<organism evidence="8 9">
    <name type="scientific">Sodaliphilus pleomorphus</name>
    <dbReference type="NCBI Taxonomy" id="2606626"/>
    <lineage>
        <taxon>Bacteria</taxon>
        <taxon>Pseudomonadati</taxon>
        <taxon>Bacteroidota</taxon>
        <taxon>Bacteroidia</taxon>
        <taxon>Bacteroidales</taxon>
        <taxon>Muribaculaceae</taxon>
        <taxon>Sodaliphilus</taxon>
    </lineage>
</organism>
<evidence type="ECO:0000256" key="5">
    <source>
        <dbReference type="ARBA" id="ARBA00023163"/>
    </source>
</evidence>
<dbReference type="RefSeq" id="WP_154326917.1">
    <property type="nucleotide sequence ID" value="NZ_CP045696.1"/>
</dbReference>
<dbReference type="InterPro" id="IPR007627">
    <property type="entry name" value="RNA_pol_sigma70_r2"/>
</dbReference>
<dbReference type="SUPFAM" id="SSF88946">
    <property type="entry name" value="Sigma2 domain of RNA polymerase sigma factors"/>
    <property type="match status" value="1"/>
</dbReference>
<reference evidence="8 9" key="1">
    <citation type="submission" date="2019-08" db="EMBL/GenBank/DDBJ databases">
        <title>In-depth cultivation of the pig gut microbiome towards novel bacterial diversity and tailored functional studies.</title>
        <authorList>
            <person name="Wylensek D."/>
            <person name="Hitch T.C.A."/>
            <person name="Clavel T."/>
        </authorList>
    </citation>
    <scope>NUCLEOTIDE SEQUENCE [LARGE SCALE GENOMIC DNA]</scope>
    <source>
        <strain evidence="8 9">Oil-RF-744-WCA-WT-10</strain>
    </source>
</reference>
<evidence type="ECO:0000313" key="9">
    <source>
        <dbReference type="Proteomes" id="UP000483362"/>
    </source>
</evidence>
<accession>A0A6L5XCP1</accession>
<evidence type="ECO:0000256" key="2">
    <source>
        <dbReference type="ARBA" id="ARBA00023015"/>
    </source>
</evidence>
<dbReference type="PANTHER" id="PTHR43133">
    <property type="entry name" value="RNA POLYMERASE ECF-TYPE SIGMA FACTO"/>
    <property type="match status" value="1"/>
</dbReference>
<sequence>MKPLKKKVSTDTLTTTFTSMRQRLLAMAERITGNRDEAADAVQDAFVRLWKHRDDIGTEQAAAGMSVTAVHNMSIDVVRRRAARPTVAVDEARDMADDDTRPAGRDEVYAQVAAIIEHELSPVQRSIVRMREYEGLDFDDIARRLDLQPSNVRVQLSRARKRIRQIYRERHQQ</sequence>
<dbReference type="Pfam" id="PF04542">
    <property type="entry name" value="Sigma70_r2"/>
    <property type="match status" value="1"/>
</dbReference>
<dbReference type="NCBIfam" id="TIGR02937">
    <property type="entry name" value="sigma70-ECF"/>
    <property type="match status" value="1"/>
</dbReference>
<dbReference type="Proteomes" id="UP000483362">
    <property type="component" value="Unassembled WGS sequence"/>
</dbReference>
<protein>
    <submittedName>
        <fullName evidence="8">Sigma-70 family RNA polymerase sigma factor</fullName>
    </submittedName>
</protein>
<dbReference type="EMBL" id="VULT01000002">
    <property type="protein sequence ID" value="MSS16514.1"/>
    <property type="molecule type" value="Genomic_DNA"/>
</dbReference>
<dbReference type="GO" id="GO:0016987">
    <property type="term" value="F:sigma factor activity"/>
    <property type="evidence" value="ECO:0007669"/>
    <property type="project" value="UniProtKB-KW"/>
</dbReference>